<dbReference type="AlphaFoldDB" id="A0AAE1HC53"/>
<protein>
    <submittedName>
        <fullName evidence="1">Polyprotein</fullName>
    </submittedName>
</protein>
<dbReference type="Proteomes" id="UP001219518">
    <property type="component" value="Unassembled WGS sequence"/>
</dbReference>
<name>A0AAE1HC53_9NEOP</name>
<comment type="caution">
    <text evidence="1">The sequence shown here is derived from an EMBL/GenBank/DDBJ whole genome shotgun (WGS) entry which is preliminary data.</text>
</comment>
<reference evidence="1" key="1">
    <citation type="submission" date="2021-07" db="EMBL/GenBank/DDBJ databases">
        <authorList>
            <person name="Catto M.A."/>
            <person name="Jacobson A."/>
            <person name="Kennedy G."/>
            <person name="Labadie P."/>
            <person name="Hunt B.G."/>
            <person name="Srinivasan R."/>
        </authorList>
    </citation>
    <scope>NUCLEOTIDE SEQUENCE</scope>
    <source>
        <strain evidence="1">PL_HMW_Pooled</strain>
        <tissue evidence="1">Head</tissue>
    </source>
</reference>
<proteinExistence type="predicted"/>
<keyword evidence="2" id="KW-1185">Reference proteome</keyword>
<dbReference type="PANTHER" id="PTHR47510:SF3">
    <property type="entry name" value="ENDO_EXONUCLEASE_PHOSPHATASE DOMAIN-CONTAINING PROTEIN"/>
    <property type="match status" value="1"/>
</dbReference>
<dbReference type="EMBL" id="JAHWGI010000934">
    <property type="protein sequence ID" value="KAK3918293.1"/>
    <property type="molecule type" value="Genomic_DNA"/>
</dbReference>
<organism evidence="1 2">
    <name type="scientific">Frankliniella fusca</name>
    <dbReference type="NCBI Taxonomy" id="407009"/>
    <lineage>
        <taxon>Eukaryota</taxon>
        <taxon>Metazoa</taxon>
        <taxon>Ecdysozoa</taxon>
        <taxon>Arthropoda</taxon>
        <taxon>Hexapoda</taxon>
        <taxon>Insecta</taxon>
        <taxon>Pterygota</taxon>
        <taxon>Neoptera</taxon>
        <taxon>Paraneoptera</taxon>
        <taxon>Thysanoptera</taxon>
        <taxon>Terebrantia</taxon>
        <taxon>Thripoidea</taxon>
        <taxon>Thripidae</taxon>
        <taxon>Frankliniella</taxon>
    </lineage>
</organism>
<accession>A0AAE1HC53</accession>
<gene>
    <name evidence="1" type="ORF">KUF71_026354</name>
</gene>
<evidence type="ECO:0000313" key="1">
    <source>
        <dbReference type="EMBL" id="KAK3918293.1"/>
    </source>
</evidence>
<sequence>MQWLDFFNENDIDQKLTLFNSNVIELMNRHAPLITKNVKNFNAPWMTAEIRSLLSERDKLRDRSKRTKIPIDLENFRKARNKVKQVIRNSKIKYYYDTFARCNDSKTMWSTIKSLRIGKPPTQKVDPVMPVNDLNSHYASVSSVRNSELIDSATSQYSNLPRKFSDINEQFFFGYAMPLDIYKAIQSIKSKATAMPHFDYASVLFTDMPAYNNLRLQRAQNACVRFITAASRYEHITPYYRAIDFKKIVERREIDTAVLVSKIIKFKSPSYLRNSYQFACLNKSSGTRSSKSRLQIPTHRTQKYHLSFLVRSSQLWNELALYHHLHLSPQTIRRKLLNA</sequence>
<evidence type="ECO:0000313" key="2">
    <source>
        <dbReference type="Proteomes" id="UP001219518"/>
    </source>
</evidence>
<dbReference type="PANTHER" id="PTHR47510">
    <property type="entry name" value="REVERSE TRANSCRIPTASE DOMAIN-CONTAINING PROTEIN"/>
    <property type="match status" value="1"/>
</dbReference>
<reference evidence="1" key="2">
    <citation type="journal article" date="2023" name="BMC Genomics">
        <title>Pest status, molecular evolution, and epigenetic factors derived from the genome assembly of Frankliniella fusca, a thysanopteran phytovirus vector.</title>
        <authorList>
            <person name="Catto M.A."/>
            <person name="Labadie P.E."/>
            <person name="Jacobson A.L."/>
            <person name="Kennedy G.G."/>
            <person name="Srinivasan R."/>
            <person name="Hunt B.G."/>
        </authorList>
    </citation>
    <scope>NUCLEOTIDE SEQUENCE</scope>
    <source>
        <strain evidence="1">PL_HMW_Pooled</strain>
    </source>
</reference>